<dbReference type="Gene3D" id="3.10.120.10">
    <property type="entry name" value="Cytochrome b5-like heme/steroid binding domain"/>
    <property type="match status" value="1"/>
</dbReference>
<accession>A0A5N6L3K1</accession>
<evidence type="ECO:0000259" key="17">
    <source>
        <dbReference type="PROSITE" id="PS50255"/>
    </source>
</evidence>
<dbReference type="SUPFAM" id="SSF51395">
    <property type="entry name" value="FMN-linked oxidoreductases"/>
    <property type="match status" value="1"/>
</dbReference>
<dbReference type="SMART" id="SM01117">
    <property type="entry name" value="Cyt-b5"/>
    <property type="match status" value="1"/>
</dbReference>
<dbReference type="GO" id="GO:0004460">
    <property type="term" value="F:L-lactate dehydrogenase (cytochrome) activity"/>
    <property type="evidence" value="ECO:0007669"/>
    <property type="project" value="UniProtKB-EC"/>
</dbReference>
<protein>
    <recommendedName>
        <fullName evidence="15">L-lactate dehydrogenase (cytochrome)</fullName>
        <ecNumber evidence="14">1.1.2.3</ecNumber>
    </recommendedName>
</protein>
<evidence type="ECO:0000256" key="15">
    <source>
        <dbReference type="ARBA" id="ARBA00068515"/>
    </source>
</evidence>
<sequence length="467" mass="51210">MGAKRIAVDEISQHASPEDCWIVVDGDVWDMTDFAPNHPGGPSSRSPVQSTAVCRADRDNKSTITEEWARPPPQATPELKLGEKPPLSSIINSYDFEEVASSVLSKKTWAFYSSAATDCITRDANKSMLDRIWFRPRLLRNVEHVSTKTKMLGCDLDLPLFISPAAMAKLVHPDGEKLLAKGAHAKGIAQSISTNASFPVQEIVQECPESHPFFFQLYVNSDRSKTKTLLESVLALRPRIRGIFITIDAPIPGKREADERLKADKSLVAPNSGARATNDKKGSGIGRIMGAYVDKRLSWEDLRWIRSVVGPDMPLVLKGVQHAADARLAASAGMQGIVIGNHGGRSLDTSPPAVLALLELHKCCPEVFERLEVYVDGGIRRGTDILKCLCLGARAVGMGRHFLYSLTYGQEGVEHLIDLMKDELETSMRMIGVTDVSQISPDYVNTGDVDHLVPASLRHPYAVKPKI</sequence>
<dbReference type="PANTHER" id="PTHR10578:SF104">
    <property type="entry name" value="CYTOCHROME B2, MITOCHONDRIAL-RELATED"/>
    <property type="match status" value="1"/>
</dbReference>
<dbReference type="InterPro" id="IPR013785">
    <property type="entry name" value="Aldolase_TIM"/>
</dbReference>
<evidence type="ECO:0000256" key="7">
    <source>
        <dbReference type="ARBA" id="ARBA00022723"/>
    </source>
</evidence>
<keyword evidence="9" id="KW-0408">Iron</keyword>
<evidence type="ECO:0000256" key="5">
    <source>
        <dbReference type="ARBA" id="ARBA00022630"/>
    </source>
</evidence>
<evidence type="ECO:0000259" key="18">
    <source>
        <dbReference type="PROSITE" id="PS51349"/>
    </source>
</evidence>
<dbReference type="InterPro" id="IPR036400">
    <property type="entry name" value="Cyt_B5-like_heme/steroid_sf"/>
</dbReference>
<gene>
    <name evidence="19" type="ORF">FH972_026309</name>
</gene>
<comment type="similarity">
    <text evidence="12">In the C-terminal section; belongs to the FMN-dependent alpha-hydroxy acid dehydrogenase family.</text>
</comment>
<evidence type="ECO:0000256" key="12">
    <source>
        <dbReference type="ARBA" id="ARBA00061137"/>
    </source>
</evidence>
<proteinExistence type="inferred from homology"/>
<dbReference type="EMBL" id="VIBQ01000084">
    <property type="protein sequence ID" value="KAB8670396.1"/>
    <property type="molecule type" value="Genomic_DNA"/>
</dbReference>
<evidence type="ECO:0000256" key="11">
    <source>
        <dbReference type="ARBA" id="ARBA00052399"/>
    </source>
</evidence>
<evidence type="ECO:0000256" key="1">
    <source>
        <dbReference type="ARBA" id="ARBA00001917"/>
    </source>
</evidence>
<comment type="similarity">
    <text evidence="13">In the N-terminal section; belongs to the cytochrome b5 family.</text>
</comment>
<keyword evidence="20" id="KW-1185">Reference proteome</keyword>
<comment type="subunit">
    <text evidence="3">Homotetramer.</text>
</comment>
<dbReference type="OrthoDB" id="1925334at2759"/>
<evidence type="ECO:0000256" key="14">
    <source>
        <dbReference type="ARBA" id="ARBA00066458"/>
    </source>
</evidence>
<dbReference type="GO" id="GO:0005758">
    <property type="term" value="C:mitochondrial intermembrane space"/>
    <property type="evidence" value="ECO:0007669"/>
    <property type="project" value="UniProtKB-SubCell"/>
</dbReference>
<evidence type="ECO:0000256" key="8">
    <source>
        <dbReference type="ARBA" id="ARBA00023002"/>
    </source>
</evidence>
<name>A0A5N6L3K1_9ROSI</name>
<dbReference type="InterPro" id="IPR037396">
    <property type="entry name" value="FMN_HAD"/>
</dbReference>
<keyword evidence="10" id="KW-0496">Mitochondrion</keyword>
<dbReference type="EC" id="1.1.2.3" evidence="14"/>
<evidence type="ECO:0000256" key="16">
    <source>
        <dbReference type="SAM" id="MobiDB-lite"/>
    </source>
</evidence>
<dbReference type="Proteomes" id="UP000327013">
    <property type="component" value="Unassembled WGS sequence"/>
</dbReference>
<dbReference type="Pfam" id="PF00173">
    <property type="entry name" value="Cyt-b5"/>
    <property type="match status" value="1"/>
</dbReference>
<comment type="subcellular location">
    <subcellularLocation>
        <location evidence="2">Mitochondrion intermembrane space</location>
    </subcellularLocation>
</comment>
<dbReference type="PROSITE" id="PS51349">
    <property type="entry name" value="FMN_HYDROXY_ACID_DH_2"/>
    <property type="match status" value="1"/>
</dbReference>
<dbReference type="PROSITE" id="PS50255">
    <property type="entry name" value="CYTOCHROME_B5_2"/>
    <property type="match status" value="1"/>
</dbReference>
<keyword evidence="6" id="KW-0288">FMN</keyword>
<comment type="catalytic activity">
    <reaction evidence="11">
        <text>(S)-lactate + 2 Fe(III)-[cytochrome c] = 2 Fe(II)-[cytochrome c] + pyruvate + 2 H(+)</text>
        <dbReference type="Rhea" id="RHEA:19909"/>
        <dbReference type="Rhea" id="RHEA-COMP:10350"/>
        <dbReference type="Rhea" id="RHEA-COMP:14399"/>
        <dbReference type="ChEBI" id="CHEBI:15361"/>
        <dbReference type="ChEBI" id="CHEBI:15378"/>
        <dbReference type="ChEBI" id="CHEBI:16651"/>
        <dbReference type="ChEBI" id="CHEBI:29033"/>
        <dbReference type="ChEBI" id="CHEBI:29034"/>
        <dbReference type="EC" id="1.1.2.3"/>
    </reaction>
    <physiologicalReaction direction="left-to-right" evidence="11">
        <dbReference type="Rhea" id="RHEA:19910"/>
    </physiologicalReaction>
</comment>
<feature type="domain" description="FMN hydroxy acid dehydrogenase" evidence="18">
    <location>
        <begin position="85"/>
        <end position="449"/>
    </location>
</feature>
<evidence type="ECO:0000256" key="9">
    <source>
        <dbReference type="ARBA" id="ARBA00023004"/>
    </source>
</evidence>
<comment type="caution">
    <text evidence="19">The sequence shown here is derived from an EMBL/GenBank/DDBJ whole genome shotgun (WGS) entry which is preliminary data.</text>
</comment>
<dbReference type="Pfam" id="PF01070">
    <property type="entry name" value="FMN_dh"/>
    <property type="match status" value="1"/>
</dbReference>
<dbReference type="AlphaFoldDB" id="A0A5N6L3K1"/>
<evidence type="ECO:0000256" key="10">
    <source>
        <dbReference type="ARBA" id="ARBA00023128"/>
    </source>
</evidence>
<evidence type="ECO:0000256" key="4">
    <source>
        <dbReference type="ARBA" id="ARBA00022617"/>
    </source>
</evidence>
<comment type="cofactor">
    <cofactor evidence="1">
        <name>FMN</name>
        <dbReference type="ChEBI" id="CHEBI:58210"/>
    </cofactor>
</comment>
<evidence type="ECO:0000256" key="3">
    <source>
        <dbReference type="ARBA" id="ARBA00011881"/>
    </source>
</evidence>
<dbReference type="InterPro" id="IPR001199">
    <property type="entry name" value="Cyt_B5-like_heme/steroid-bd"/>
</dbReference>
<reference evidence="19 20" key="1">
    <citation type="submission" date="2019-06" db="EMBL/GenBank/DDBJ databases">
        <title>A chromosomal-level reference genome of Carpinus fangiana (Coryloideae, Betulaceae).</title>
        <authorList>
            <person name="Yang X."/>
            <person name="Wang Z."/>
            <person name="Zhang L."/>
            <person name="Hao G."/>
            <person name="Liu J."/>
            <person name="Yang Y."/>
        </authorList>
    </citation>
    <scope>NUCLEOTIDE SEQUENCE [LARGE SCALE GENOMIC DNA]</scope>
    <source>
        <strain evidence="19">Cfa_2016G</strain>
        <tissue evidence="19">Leaf</tissue>
    </source>
</reference>
<dbReference type="FunFam" id="3.20.20.70:FF:000062">
    <property type="entry name" value="Cytochrome b2, mitochondrial, putative"/>
    <property type="match status" value="1"/>
</dbReference>
<organism evidence="19 20">
    <name type="scientific">Carpinus fangiana</name>
    <dbReference type="NCBI Taxonomy" id="176857"/>
    <lineage>
        <taxon>Eukaryota</taxon>
        <taxon>Viridiplantae</taxon>
        <taxon>Streptophyta</taxon>
        <taxon>Embryophyta</taxon>
        <taxon>Tracheophyta</taxon>
        <taxon>Spermatophyta</taxon>
        <taxon>Magnoliopsida</taxon>
        <taxon>eudicotyledons</taxon>
        <taxon>Gunneridae</taxon>
        <taxon>Pentapetalae</taxon>
        <taxon>rosids</taxon>
        <taxon>fabids</taxon>
        <taxon>Fagales</taxon>
        <taxon>Betulaceae</taxon>
        <taxon>Carpinus</taxon>
    </lineage>
</organism>
<evidence type="ECO:0000256" key="2">
    <source>
        <dbReference type="ARBA" id="ARBA00004569"/>
    </source>
</evidence>
<keyword evidence="5" id="KW-0285">Flavoprotein</keyword>
<evidence type="ECO:0000256" key="6">
    <source>
        <dbReference type="ARBA" id="ARBA00022643"/>
    </source>
</evidence>
<keyword evidence="8" id="KW-0560">Oxidoreductase</keyword>
<feature type="domain" description="Cytochrome b5 heme-binding" evidence="17">
    <location>
        <begin position="3"/>
        <end position="52"/>
    </location>
</feature>
<dbReference type="GO" id="GO:0046872">
    <property type="term" value="F:metal ion binding"/>
    <property type="evidence" value="ECO:0007669"/>
    <property type="project" value="UniProtKB-KW"/>
</dbReference>
<dbReference type="Gene3D" id="3.20.20.70">
    <property type="entry name" value="Aldolase class I"/>
    <property type="match status" value="1"/>
</dbReference>
<dbReference type="InterPro" id="IPR000262">
    <property type="entry name" value="FMN-dep_DH"/>
</dbReference>
<dbReference type="PANTHER" id="PTHR10578">
    <property type="entry name" value="S -2-HYDROXY-ACID OXIDASE-RELATED"/>
    <property type="match status" value="1"/>
</dbReference>
<evidence type="ECO:0000256" key="13">
    <source>
        <dbReference type="ARBA" id="ARBA00061589"/>
    </source>
</evidence>
<feature type="region of interest" description="Disordered" evidence="16">
    <location>
        <begin position="56"/>
        <end position="82"/>
    </location>
</feature>
<keyword evidence="7" id="KW-0479">Metal-binding</keyword>
<keyword evidence="4" id="KW-0349">Heme</keyword>
<evidence type="ECO:0000313" key="20">
    <source>
        <dbReference type="Proteomes" id="UP000327013"/>
    </source>
</evidence>
<evidence type="ECO:0000313" key="19">
    <source>
        <dbReference type="EMBL" id="KAB8670396.1"/>
    </source>
</evidence>
<dbReference type="InterPro" id="IPR037458">
    <property type="entry name" value="L-MDH/L-LDH_FMN-bd"/>
</dbReference>
<dbReference type="SUPFAM" id="SSF55856">
    <property type="entry name" value="Cytochrome b5-like heme/steroid binding domain"/>
    <property type="match status" value="1"/>
</dbReference>
<dbReference type="CDD" id="cd02922">
    <property type="entry name" value="FCB2_FMN"/>
    <property type="match status" value="1"/>
</dbReference>